<sequence>MCKKGYEVFSILRDEAAPDGGFPARCCLAGAATRNHHTGTPGLEDGVRYGISQALVFCEDRQEWPEPVIVD</sequence>
<evidence type="ECO:0000313" key="1">
    <source>
        <dbReference type="EMBL" id="KAF6815917.1"/>
    </source>
</evidence>
<organism evidence="1 2">
    <name type="scientific">Colletotrichum plurivorum</name>
    <dbReference type="NCBI Taxonomy" id="2175906"/>
    <lineage>
        <taxon>Eukaryota</taxon>
        <taxon>Fungi</taxon>
        <taxon>Dikarya</taxon>
        <taxon>Ascomycota</taxon>
        <taxon>Pezizomycotina</taxon>
        <taxon>Sordariomycetes</taxon>
        <taxon>Hypocreomycetidae</taxon>
        <taxon>Glomerellales</taxon>
        <taxon>Glomerellaceae</taxon>
        <taxon>Colletotrichum</taxon>
        <taxon>Colletotrichum orchidearum species complex</taxon>
    </lineage>
</organism>
<dbReference type="EMBL" id="WIGO01000346">
    <property type="protein sequence ID" value="KAF6815917.1"/>
    <property type="molecule type" value="Genomic_DNA"/>
</dbReference>
<keyword evidence="2" id="KW-1185">Reference proteome</keyword>
<name>A0A8H6JN30_9PEZI</name>
<protein>
    <submittedName>
        <fullName evidence="1">Uncharacterized protein</fullName>
    </submittedName>
</protein>
<dbReference type="Proteomes" id="UP000654918">
    <property type="component" value="Unassembled WGS sequence"/>
</dbReference>
<evidence type="ECO:0000313" key="2">
    <source>
        <dbReference type="Proteomes" id="UP000654918"/>
    </source>
</evidence>
<gene>
    <name evidence="1" type="ORF">CPLU01_13991</name>
</gene>
<reference evidence="1" key="1">
    <citation type="journal article" date="2020" name="Phytopathology">
        <title>Genome Sequence Resources of Colletotrichum truncatum, C. plurivorum, C. musicola, and C. sojae: Four Species Pathogenic to Soybean (Glycine max).</title>
        <authorList>
            <person name="Rogerio F."/>
            <person name="Boufleur T.R."/>
            <person name="Ciampi-Guillardi M."/>
            <person name="Sukno S.A."/>
            <person name="Thon M.R."/>
            <person name="Massola Junior N.S."/>
            <person name="Baroncelli R."/>
        </authorList>
    </citation>
    <scope>NUCLEOTIDE SEQUENCE</scope>
    <source>
        <strain evidence="1">LFN00145</strain>
    </source>
</reference>
<accession>A0A8H6JN30</accession>
<dbReference type="AlphaFoldDB" id="A0A8H6JN30"/>
<proteinExistence type="predicted"/>
<comment type="caution">
    <text evidence="1">The sequence shown here is derived from an EMBL/GenBank/DDBJ whole genome shotgun (WGS) entry which is preliminary data.</text>
</comment>